<accession>A0A0N5CD32</accession>
<organism evidence="2 3">
    <name type="scientific">Strongyloides papillosus</name>
    <name type="common">Intestinal threadworm</name>
    <dbReference type="NCBI Taxonomy" id="174720"/>
    <lineage>
        <taxon>Eukaryota</taxon>
        <taxon>Metazoa</taxon>
        <taxon>Ecdysozoa</taxon>
        <taxon>Nematoda</taxon>
        <taxon>Chromadorea</taxon>
        <taxon>Rhabditida</taxon>
        <taxon>Tylenchina</taxon>
        <taxon>Panagrolaimomorpha</taxon>
        <taxon>Strongyloidoidea</taxon>
        <taxon>Strongyloididae</taxon>
        <taxon>Strongyloides</taxon>
    </lineage>
</organism>
<evidence type="ECO:0000313" key="3">
    <source>
        <dbReference type="WBParaSite" id="SPAL_0001577800.1"/>
    </source>
</evidence>
<dbReference type="CDD" id="cd02440">
    <property type="entry name" value="AdoMet_MTases"/>
    <property type="match status" value="1"/>
</dbReference>
<sequence length="372" mass="43486">MFKCSLSNYTHQILPYFIYKILSILYWLMNKKICLYTTFLTTLLITLYHLHQDIINNENYFSGVSYDEKNVKTIDKLCSITFQNTCYTIVDRYLEDGVVERSVVLNEDFRFMETSVQLIKPDGSDFWNSDTKLWKVNHSYIEGDYITILAAMPFAIRAIPTSFNTKGNLLEIGLGGGSLSMFLHTKYKNLNLTISEIEEKMIIIARKYFDVPYDKQNFHIKHEDGIKTIKNAATSNALYDIIILDACGTDDIIPCPSQPFITDDILNKIKKILKPTGILGINLLITNENNIYYFKHYMRKFLEKFPTCIYAYSEIELNYIVGCMQYSISNLEESEELFQKNYEEIIDQWNLPSFLKEIKMKLINKSRLETIY</sequence>
<keyword evidence="1" id="KW-0812">Transmembrane</keyword>
<dbReference type="STRING" id="174720.A0A0N5CD32"/>
<evidence type="ECO:0000256" key="1">
    <source>
        <dbReference type="SAM" id="Phobius"/>
    </source>
</evidence>
<dbReference type="InterPro" id="IPR029063">
    <property type="entry name" value="SAM-dependent_MTases_sf"/>
</dbReference>
<dbReference type="Gene3D" id="3.40.50.150">
    <property type="entry name" value="Vaccinia Virus protein VP39"/>
    <property type="match status" value="1"/>
</dbReference>
<keyword evidence="1" id="KW-0472">Membrane</keyword>
<dbReference type="Proteomes" id="UP000046392">
    <property type="component" value="Unplaced"/>
</dbReference>
<feature type="transmembrane region" description="Helical" evidence="1">
    <location>
        <begin position="12"/>
        <end position="28"/>
    </location>
</feature>
<evidence type="ECO:0000313" key="2">
    <source>
        <dbReference type="Proteomes" id="UP000046392"/>
    </source>
</evidence>
<dbReference type="WBParaSite" id="SPAL_0001577800.1">
    <property type="protein sequence ID" value="SPAL_0001577800.1"/>
    <property type="gene ID" value="SPAL_0001577800"/>
</dbReference>
<keyword evidence="1" id="KW-1133">Transmembrane helix</keyword>
<proteinExistence type="predicted"/>
<protein>
    <submittedName>
        <fullName evidence="3">PABS domain-containing protein</fullName>
    </submittedName>
</protein>
<reference evidence="3" key="1">
    <citation type="submission" date="2017-02" db="UniProtKB">
        <authorList>
            <consortium name="WormBaseParasite"/>
        </authorList>
    </citation>
    <scope>IDENTIFICATION</scope>
</reference>
<dbReference type="SUPFAM" id="SSF53335">
    <property type="entry name" value="S-adenosyl-L-methionine-dependent methyltransferases"/>
    <property type="match status" value="1"/>
</dbReference>
<dbReference type="AlphaFoldDB" id="A0A0N5CD32"/>
<keyword evidence="2" id="KW-1185">Reference proteome</keyword>
<name>A0A0N5CD32_STREA</name>